<dbReference type="PANTHER" id="PTHR46984">
    <property type="entry name" value="LEUCINE-RICH REPEAT-CONTAINING PROTEIN 71"/>
    <property type="match status" value="1"/>
</dbReference>
<dbReference type="Gene3D" id="3.80.10.10">
    <property type="entry name" value="Ribonuclease Inhibitor"/>
    <property type="match status" value="2"/>
</dbReference>
<dbReference type="InterPro" id="IPR032675">
    <property type="entry name" value="LRR_dom_sf"/>
</dbReference>
<dbReference type="InterPro" id="IPR053040">
    <property type="entry name" value="LRR-containing_protein_71"/>
</dbReference>
<dbReference type="SUPFAM" id="SSF52047">
    <property type="entry name" value="RNI-like"/>
    <property type="match status" value="1"/>
</dbReference>
<evidence type="ECO:0000256" key="1">
    <source>
        <dbReference type="SAM" id="MobiDB-lite"/>
    </source>
</evidence>
<name>A0A1A8HTR0_NOTKU</name>
<organism evidence="2">
    <name type="scientific">Nothobranchius kuhntae</name>
    <name type="common">Beira killifish</name>
    <dbReference type="NCBI Taxonomy" id="321403"/>
    <lineage>
        <taxon>Eukaryota</taxon>
        <taxon>Metazoa</taxon>
        <taxon>Chordata</taxon>
        <taxon>Craniata</taxon>
        <taxon>Vertebrata</taxon>
        <taxon>Euteleostomi</taxon>
        <taxon>Actinopterygii</taxon>
        <taxon>Neopterygii</taxon>
        <taxon>Teleostei</taxon>
        <taxon>Neoteleostei</taxon>
        <taxon>Acanthomorphata</taxon>
        <taxon>Ovalentaria</taxon>
        <taxon>Atherinomorphae</taxon>
        <taxon>Cyprinodontiformes</taxon>
        <taxon>Nothobranchiidae</taxon>
        <taxon>Nothobranchius</taxon>
    </lineage>
</organism>
<evidence type="ECO:0000313" key="2">
    <source>
        <dbReference type="EMBL" id="SBQ88632.1"/>
    </source>
</evidence>
<dbReference type="Pfam" id="PF13516">
    <property type="entry name" value="LRR_6"/>
    <property type="match status" value="3"/>
</dbReference>
<dbReference type="InterPro" id="IPR001611">
    <property type="entry name" value="Leu-rich_rpt"/>
</dbReference>
<feature type="region of interest" description="Disordered" evidence="1">
    <location>
        <begin position="268"/>
        <end position="349"/>
    </location>
</feature>
<protein>
    <submittedName>
        <fullName evidence="2">Leucine rich repeat containing 71</fullName>
    </submittedName>
</protein>
<dbReference type="SMART" id="SM00368">
    <property type="entry name" value="LRR_RI"/>
    <property type="match status" value="4"/>
</dbReference>
<reference evidence="2" key="2">
    <citation type="submission" date="2016-06" db="EMBL/GenBank/DDBJ databases">
        <title>The genome of a short-lived fish provides insights into sex chromosome evolution and the genetic control of aging.</title>
        <authorList>
            <person name="Reichwald K."/>
            <person name="Felder M."/>
            <person name="Petzold A."/>
            <person name="Koch P."/>
            <person name="Groth M."/>
            <person name="Platzer M."/>
        </authorList>
    </citation>
    <scope>NUCLEOTIDE SEQUENCE</scope>
    <source>
        <tissue evidence="2">Brain</tissue>
    </source>
</reference>
<feature type="compositionally biased region" description="Basic and acidic residues" evidence="1">
    <location>
        <begin position="284"/>
        <end position="323"/>
    </location>
</feature>
<dbReference type="PANTHER" id="PTHR46984:SF1">
    <property type="entry name" value="LEUCINE-RICH REPEAT-CONTAINING PROTEIN 71"/>
    <property type="match status" value="1"/>
</dbReference>
<proteinExistence type="predicted"/>
<dbReference type="Pfam" id="PF00560">
    <property type="entry name" value="LRR_1"/>
    <property type="match status" value="1"/>
</dbReference>
<dbReference type="AlphaFoldDB" id="A0A1A8HTR0"/>
<sequence length="436" mass="48411">MFKGAASTDSALTFDEYQCTGNVETDFPELCALLGVKNIPEVCTKSSTITKSEGVDAEDKQDSPHWSAAQINVELENKNPLSAKKITISGWKVNERIFRVLQKMLPSLSQIASLQLWHAGLTDQMVASLANTLPLCSSLRVVSLEGNVLQDQSFHLLFTESCVLTQLHLRCNRIGDEGARLIGSALSTPTSANKNLVYLNLAFNWIGDAGAAHIAQGLRLNRTLLLLSLANNMIGDLGAAHLAAILVDFPLTHEEIVERRKLTLQRIRARPQSDSVQSPVKVVSEMDHKDTSRKQKQKESSRKNEKTTGKKETANTKIADIEAKVGNPGKQLAKEDPSRPLNEAESEETEHLLLDKSVYSKDGQLFLPGHKLLTSLNLSGNRITEKSLPLFLNMLEMQEEKGRSLLRLRLQRNLFPEEHPTYLKIEEILALRSPQI</sequence>
<accession>A0A1A8HTR0</accession>
<dbReference type="EMBL" id="HAED01002779">
    <property type="protein sequence ID" value="SBQ88632.1"/>
    <property type="molecule type" value="Transcribed_RNA"/>
</dbReference>
<gene>
    <name evidence="2" type="primary">LRRC71</name>
</gene>
<reference evidence="2" key="1">
    <citation type="submission" date="2016-05" db="EMBL/GenBank/DDBJ databases">
        <authorList>
            <person name="Lavstsen T."/>
            <person name="Jespersen J.S."/>
        </authorList>
    </citation>
    <scope>NUCLEOTIDE SEQUENCE</scope>
    <source>
        <tissue evidence="2">Brain</tissue>
    </source>
</reference>